<accession>A0A392SHP9</accession>
<evidence type="ECO:0000313" key="1">
    <source>
        <dbReference type="EMBL" id="MCI47714.1"/>
    </source>
</evidence>
<sequence>MRQKKGTDWLVEQINEAMDAKRKLTTPKSQQHKRWIKRWKRHQKMAKSTCGVKKPATMKVKRKKKVQQKPVWKWIHTKHEQTVPAEGAKL</sequence>
<reference evidence="1 2" key="1">
    <citation type="journal article" date="2018" name="Front. Plant Sci.">
        <title>Red Clover (Trifolium pratense) and Zigzag Clover (T. medium) - A Picture of Genomic Similarities and Differences.</title>
        <authorList>
            <person name="Dluhosova J."/>
            <person name="Istvanek J."/>
            <person name="Nedelnik J."/>
            <person name="Repkova J."/>
        </authorList>
    </citation>
    <scope>NUCLEOTIDE SEQUENCE [LARGE SCALE GENOMIC DNA]</scope>
    <source>
        <strain evidence="2">cv. 10/8</strain>
        <tissue evidence="1">Leaf</tissue>
    </source>
</reference>
<feature type="non-terminal residue" evidence="1">
    <location>
        <position position="90"/>
    </location>
</feature>
<dbReference type="AlphaFoldDB" id="A0A392SHP9"/>
<dbReference type="EMBL" id="LXQA010376077">
    <property type="protein sequence ID" value="MCI47714.1"/>
    <property type="molecule type" value="Genomic_DNA"/>
</dbReference>
<organism evidence="1 2">
    <name type="scientific">Trifolium medium</name>
    <dbReference type="NCBI Taxonomy" id="97028"/>
    <lineage>
        <taxon>Eukaryota</taxon>
        <taxon>Viridiplantae</taxon>
        <taxon>Streptophyta</taxon>
        <taxon>Embryophyta</taxon>
        <taxon>Tracheophyta</taxon>
        <taxon>Spermatophyta</taxon>
        <taxon>Magnoliopsida</taxon>
        <taxon>eudicotyledons</taxon>
        <taxon>Gunneridae</taxon>
        <taxon>Pentapetalae</taxon>
        <taxon>rosids</taxon>
        <taxon>fabids</taxon>
        <taxon>Fabales</taxon>
        <taxon>Fabaceae</taxon>
        <taxon>Papilionoideae</taxon>
        <taxon>50 kb inversion clade</taxon>
        <taxon>NPAAA clade</taxon>
        <taxon>Hologalegina</taxon>
        <taxon>IRL clade</taxon>
        <taxon>Trifolieae</taxon>
        <taxon>Trifolium</taxon>
    </lineage>
</organism>
<keyword evidence="2" id="KW-1185">Reference proteome</keyword>
<name>A0A392SHP9_9FABA</name>
<protein>
    <submittedName>
        <fullName evidence="1">Uncharacterized protein</fullName>
    </submittedName>
</protein>
<evidence type="ECO:0000313" key="2">
    <source>
        <dbReference type="Proteomes" id="UP000265520"/>
    </source>
</evidence>
<comment type="caution">
    <text evidence="1">The sequence shown here is derived from an EMBL/GenBank/DDBJ whole genome shotgun (WGS) entry which is preliminary data.</text>
</comment>
<proteinExistence type="predicted"/>
<dbReference type="Proteomes" id="UP000265520">
    <property type="component" value="Unassembled WGS sequence"/>
</dbReference>